<dbReference type="Proteomes" id="UP000053257">
    <property type="component" value="Unassembled WGS sequence"/>
</dbReference>
<dbReference type="EMBL" id="KN840546">
    <property type="protein sequence ID" value="KIP05334.1"/>
    <property type="molecule type" value="Genomic_DNA"/>
</dbReference>
<feature type="region of interest" description="Disordered" evidence="1">
    <location>
        <begin position="1"/>
        <end position="35"/>
    </location>
</feature>
<organism evidence="2 3">
    <name type="scientific">Phlebiopsis gigantea (strain 11061_1 CR5-6)</name>
    <name type="common">White-rot fungus</name>
    <name type="synonym">Peniophora gigantea</name>
    <dbReference type="NCBI Taxonomy" id="745531"/>
    <lineage>
        <taxon>Eukaryota</taxon>
        <taxon>Fungi</taxon>
        <taxon>Dikarya</taxon>
        <taxon>Basidiomycota</taxon>
        <taxon>Agaricomycotina</taxon>
        <taxon>Agaricomycetes</taxon>
        <taxon>Polyporales</taxon>
        <taxon>Phanerochaetaceae</taxon>
        <taxon>Phlebiopsis</taxon>
    </lineage>
</organism>
<dbReference type="AlphaFoldDB" id="A0A0C3NK61"/>
<protein>
    <submittedName>
        <fullName evidence="2">Uncharacterized protein</fullName>
    </submittedName>
</protein>
<accession>A0A0C3NK61</accession>
<keyword evidence="3" id="KW-1185">Reference proteome</keyword>
<reference evidence="2 3" key="1">
    <citation type="journal article" date="2014" name="PLoS Genet.">
        <title>Analysis of the Phlebiopsis gigantea genome, transcriptome and secretome provides insight into its pioneer colonization strategies of wood.</title>
        <authorList>
            <person name="Hori C."/>
            <person name="Ishida T."/>
            <person name="Igarashi K."/>
            <person name="Samejima M."/>
            <person name="Suzuki H."/>
            <person name="Master E."/>
            <person name="Ferreira P."/>
            <person name="Ruiz-Duenas F.J."/>
            <person name="Held B."/>
            <person name="Canessa P."/>
            <person name="Larrondo L.F."/>
            <person name="Schmoll M."/>
            <person name="Druzhinina I.S."/>
            <person name="Kubicek C.P."/>
            <person name="Gaskell J.A."/>
            <person name="Kersten P."/>
            <person name="St John F."/>
            <person name="Glasner J."/>
            <person name="Sabat G."/>
            <person name="Splinter BonDurant S."/>
            <person name="Syed K."/>
            <person name="Yadav J."/>
            <person name="Mgbeahuruike A.C."/>
            <person name="Kovalchuk A."/>
            <person name="Asiegbu F.O."/>
            <person name="Lackner G."/>
            <person name="Hoffmeister D."/>
            <person name="Rencoret J."/>
            <person name="Gutierrez A."/>
            <person name="Sun H."/>
            <person name="Lindquist E."/>
            <person name="Barry K."/>
            <person name="Riley R."/>
            <person name="Grigoriev I.V."/>
            <person name="Henrissat B."/>
            <person name="Kues U."/>
            <person name="Berka R.M."/>
            <person name="Martinez A.T."/>
            <person name="Covert S.F."/>
            <person name="Blanchette R.A."/>
            <person name="Cullen D."/>
        </authorList>
    </citation>
    <scope>NUCLEOTIDE SEQUENCE [LARGE SCALE GENOMIC DNA]</scope>
    <source>
        <strain evidence="2 3">11061_1 CR5-6</strain>
    </source>
</reference>
<gene>
    <name evidence="2" type="ORF">PHLGIDRAFT_155188</name>
</gene>
<evidence type="ECO:0000256" key="1">
    <source>
        <dbReference type="SAM" id="MobiDB-lite"/>
    </source>
</evidence>
<sequence length="193" mass="21394">MAWRARNRPPRISPTRPVANKIGANSDLSQPESPSMSCRTPGWLYLLSLMASRTSVGWSSKMSQDFCLTVSSIVDRCARALTRTCSVFVKVLGEICIQLCCPAPQHGFRRRPASRAAMVLRRERTGQIVRDGKWNSDSSRTACVSVILVLVSPRLDAVVIDCPVLLPSCNLRFKPQLELVIVLNRSGVRKRSA</sequence>
<feature type="compositionally biased region" description="Polar residues" evidence="1">
    <location>
        <begin position="26"/>
        <end position="35"/>
    </location>
</feature>
<feature type="non-terminal residue" evidence="2">
    <location>
        <position position="1"/>
    </location>
</feature>
<name>A0A0C3NK61_PHLG1</name>
<evidence type="ECO:0000313" key="2">
    <source>
        <dbReference type="EMBL" id="KIP05334.1"/>
    </source>
</evidence>
<dbReference type="HOGENOM" id="CLU_1409264_0_0_1"/>
<proteinExistence type="predicted"/>
<evidence type="ECO:0000313" key="3">
    <source>
        <dbReference type="Proteomes" id="UP000053257"/>
    </source>
</evidence>